<keyword evidence="1" id="KW-0378">Hydrolase</keyword>
<dbReference type="InterPro" id="IPR023198">
    <property type="entry name" value="PGP-like_dom2"/>
</dbReference>
<dbReference type="Pfam" id="PF00702">
    <property type="entry name" value="Hydrolase"/>
    <property type="match status" value="1"/>
</dbReference>
<name>A0ABX1SNJ0_9PSEU</name>
<protein>
    <submittedName>
        <fullName evidence="1">HAD family hydrolase</fullName>
    </submittedName>
</protein>
<dbReference type="PANTHER" id="PTHR43434:SF16">
    <property type="entry name" value="BLL8046 PROTEIN"/>
    <property type="match status" value="1"/>
</dbReference>
<dbReference type="InterPro" id="IPR023214">
    <property type="entry name" value="HAD_sf"/>
</dbReference>
<dbReference type="Gene3D" id="3.40.50.1000">
    <property type="entry name" value="HAD superfamily/HAD-like"/>
    <property type="match status" value="1"/>
</dbReference>
<dbReference type="InterPro" id="IPR050155">
    <property type="entry name" value="HAD-like_hydrolase_sf"/>
</dbReference>
<reference evidence="1 2" key="1">
    <citation type="submission" date="2020-04" db="EMBL/GenBank/DDBJ databases">
        <authorList>
            <person name="Klaysubun C."/>
            <person name="Duangmal K."/>
            <person name="Lipun K."/>
        </authorList>
    </citation>
    <scope>NUCLEOTIDE SEQUENCE [LARGE SCALE GENOMIC DNA]</scope>
    <source>
        <strain evidence="1 2">K10HN5</strain>
    </source>
</reference>
<dbReference type="PANTHER" id="PTHR43434">
    <property type="entry name" value="PHOSPHOGLYCOLATE PHOSPHATASE"/>
    <property type="match status" value="1"/>
</dbReference>
<dbReference type="GO" id="GO:0016787">
    <property type="term" value="F:hydrolase activity"/>
    <property type="evidence" value="ECO:0007669"/>
    <property type="project" value="UniProtKB-KW"/>
</dbReference>
<dbReference type="RefSeq" id="WP_169385216.1">
    <property type="nucleotide sequence ID" value="NZ_JAAXLA010000096.1"/>
</dbReference>
<sequence length="222" mass="24019">MADTAVFDVDGTLIDTNYHHALAWYRAFRRHDITLPVWRLHRAIGMGGDHLVAAVAGEDVEARLGDRLRAEWAEEFEPMLGEVQPFADARSLLEEVRRRGFALVLASSGKKHHVDHYLDLIDGKSVAQAWTTADDVDHTKPAPDLLLAAVAKANGTSGVVVGDSVWDFAAADRAGCPGYAVRTGGFSPDELCSAGALAVYESLTELRDDLDDTLLAKPEPTG</sequence>
<accession>A0ABX1SNJ0</accession>
<dbReference type="InterPro" id="IPR036412">
    <property type="entry name" value="HAD-like_sf"/>
</dbReference>
<proteinExistence type="predicted"/>
<evidence type="ECO:0000313" key="1">
    <source>
        <dbReference type="EMBL" id="NMI01699.1"/>
    </source>
</evidence>
<dbReference type="SFLD" id="SFLDG01129">
    <property type="entry name" value="C1.5:_HAD__Beta-PGM__Phosphata"/>
    <property type="match status" value="1"/>
</dbReference>
<dbReference type="Proteomes" id="UP000820669">
    <property type="component" value="Unassembled WGS sequence"/>
</dbReference>
<dbReference type="SFLD" id="SFLDS00003">
    <property type="entry name" value="Haloacid_Dehalogenase"/>
    <property type="match status" value="1"/>
</dbReference>
<dbReference type="InterPro" id="IPR006439">
    <property type="entry name" value="HAD-SF_hydro_IA"/>
</dbReference>
<keyword evidence="2" id="KW-1185">Reference proteome</keyword>
<dbReference type="SUPFAM" id="SSF56784">
    <property type="entry name" value="HAD-like"/>
    <property type="match status" value="1"/>
</dbReference>
<dbReference type="NCBIfam" id="TIGR01549">
    <property type="entry name" value="HAD-SF-IA-v1"/>
    <property type="match status" value="1"/>
</dbReference>
<evidence type="ECO:0000313" key="2">
    <source>
        <dbReference type="Proteomes" id="UP000820669"/>
    </source>
</evidence>
<dbReference type="Gene3D" id="1.10.150.240">
    <property type="entry name" value="Putative phosphatase, domain 2"/>
    <property type="match status" value="1"/>
</dbReference>
<dbReference type="EMBL" id="JAAXLA010000096">
    <property type="protein sequence ID" value="NMI01699.1"/>
    <property type="molecule type" value="Genomic_DNA"/>
</dbReference>
<gene>
    <name evidence="1" type="ORF">HF526_31060</name>
</gene>
<organism evidence="1 2">
    <name type="scientific">Pseudonocardia acidicola</name>
    <dbReference type="NCBI Taxonomy" id="2724939"/>
    <lineage>
        <taxon>Bacteria</taxon>
        <taxon>Bacillati</taxon>
        <taxon>Actinomycetota</taxon>
        <taxon>Actinomycetes</taxon>
        <taxon>Pseudonocardiales</taxon>
        <taxon>Pseudonocardiaceae</taxon>
        <taxon>Pseudonocardia</taxon>
    </lineage>
</organism>
<comment type="caution">
    <text evidence="1">The sequence shown here is derived from an EMBL/GenBank/DDBJ whole genome shotgun (WGS) entry which is preliminary data.</text>
</comment>